<dbReference type="PANTHER" id="PTHR12265:SF30">
    <property type="entry name" value="TRANSMEMBRANE PROTEIN 53"/>
    <property type="match status" value="1"/>
</dbReference>
<keyword evidence="2 7" id="KW-0812">Transmembrane</keyword>
<evidence type="ECO:0000313" key="8">
    <source>
        <dbReference type="Proteomes" id="UP000276133"/>
    </source>
</evidence>
<organism evidence="7 8">
    <name type="scientific">Brachionus plicatilis</name>
    <name type="common">Marine rotifer</name>
    <name type="synonym">Brachionus muelleri</name>
    <dbReference type="NCBI Taxonomy" id="10195"/>
    <lineage>
        <taxon>Eukaryota</taxon>
        <taxon>Metazoa</taxon>
        <taxon>Spiralia</taxon>
        <taxon>Gnathifera</taxon>
        <taxon>Rotifera</taxon>
        <taxon>Eurotatoria</taxon>
        <taxon>Monogononta</taxon>
        <taxon>Pseudotrocha</taxon>
        <taxon>Ploima</taxon>
        <taxon>Brachionidae</taxon>
        <taxon>Brachionus</taxon>
    </lineage>
</organism>
<keyword evidence="4" id="KW-0472">Membrane</keyword>
<evidence type="ECO:0000256" key="1">
    <source>
        <dbReference type="ARBA" id="ARBA00007387"/>
    </source>
</evidence>
<dbReference type="OrthoDB" id="77878at2759"/>
<dbReference type="AlphaFoldDB" id="A0A3M7QQT1"/>
<evidence type="ECO:0000256" key="5">
    <source>
        <dbReference type="ARBA" id="ARBA00023242"/>
    </source>
</evidence>
<protein>
    <submittedName>
        <fullName evidence="7">Transmembrane 53</fullName>
    </submittedName>
</protein>
<keyword evidence="5" id="KW-0539">Nucleus</keyword>
<evidence type="ECO:0000256" key="4">
    <source>
        <dbReference type="ARBA" id="ARBA00023136"/>
    </source>
</evidence>
<evidence type="ECO:0000313" key="7">
    <source>
        <dbReference type="EMBL" id="RNA13318.1"/>
    </source>
</evidence>
<dbReference type="STRING" id="10195.A0A3M7QQT1"/>
<proteinExistence type="inferred from homology"/>
<dbReference type="InterPro" id="IPR008547">
    <property type="entry name" value="DUF829_TMEM53"/>
</dbReference>
<accession>A0A3M7QQT1</accession>
<dbReference type="SUPFAM" id="SSF53474">
    <property type="entry name" value="alpha/beta-Hydrolases"/>
    <property type="match status" value="1"/>
</dbReference>
<dbReference type="InterPro" id="IPR029058">
    <property type="entry name" value="AB_hydrolase_fold"/>
</dbReference>
<evidence type="ECO:0000256" key="6">
    <source>
        <dbReference type="ARBA" id="ARBA00034303"/>
    </source>
</evidence>
<sequence length="367" mass="43154">MYRNYRTFSMHFKNCNYLFSILIFFTIKPSLFNTFSKPFNLFINNNITNLKISRPSSVMSGNQSQSQFDQNKFFFIESNITKSMSKQSSHYNDTYQKIPVILVLGWAGSIDRHLRKYADIYSNLGYHTLRFSPSNSLTFFNYKSHSKYAYEMLDLMKNDYKLTQNPVVTHFFSNASCFVIYQHVINEISQNPKSEYTFFGQNHKAVIYDSAPGLPPAFPGIFFGINELVKQQVKLSLLSYPLTLCFLSLLALIKLNPNNYFIQMYEILVNDPRQVPSLYLYSTADKLISDKSIKELIARRKEKNPGLYVKEVLYTDSEHIILINKTYKLGTRRSEQRFKIFFLIFFQNSKSRLENFEYCEDIYEILL</sequence>
<dbReference type="EMBL" id="REGN01005448">
    <property type="protein sequence ID" value="RNA13318.1"/>
    <property type="molecule type" value="Genomic_DNA"/>
</dbReference>
<dbReference type="Pfam" id="PF05705">
    <property type="entry name" value="DUF829"/>
    <property type="match status" value="1"/>
</dbReference>
<keyword evidence="8" id="KW-1185">Reference proteome</keyword>
<comment type="subcellular location">
    <subcellularLocation>
        <location evidence="6">Nucleus outer membrane</location>
        <topology evidence="6">Single-pass membrane protein</topology>
    </subcellularLocation>
</comment>
<dbReference type="PANTHER" id="PTHR12265">
    <property type="entry name" value="TRANSMEMBRANE PROTEIN 53"/>
    <property type="match status" value="1"/>
</dbReference>
<name>A0A3M7QQT1_BRAPC</name>
<reference evidence="7 8" key="1">
    <citation type="journal article" date="2018" name="Sci. Rep.">
        <title>Genomic signatures of local adaptation to the degree of environmental predictability in rotifers.</title>
        <authorList>
            <person name="Franch-Gras L."/>
            <person name="Hahn C."/>
            <person name="Garcia-Roger E.M."/>
            <person name="Carmona M.J."/>
            <person name="Serra M."/>
            <person name="Gomez A."/>
        </authorList>
    </citation>
    <scope>NUCLEOTIDE SEQUENCE [LARGE SCALE GENOMIC DNA]</scope>
    <source>
        <strain evidence="7">HYR1</strain>
    </source>
</reference>
<dbReference type="GO" id="GO:0005640">
    <property type="term" value="C:nuclear outer membrane"/>
    <property type="evidence" value="ECO:0007669"/>
    <property type="project" value="UniProtKB-SubCell"/>
</dbReference>
<keyword evidence="3" id="KW-1133">Transmembrane helix</keyword>
<gene>
    <name evidence="7" type="ORF">BpHYR1_004269</name>
</gene>
<dbReference type="Proteomes" id="UP000276133">
    <property type="component" value="Unassembled WGS sequence"/>
</dbReference>
<evidence type="ECO:0000256" key="3">
    <source>
        <dbReference type="ARBA" id="ARBA00022989"/>
    </source>
</evidence>
<evidence type="ECO:0000256" key="2">
    <source>
        <dbReference type="ARBA" id="ARBA00022692"/>
    </source>
</evidence>
<comment type="similarity">
    <text evidence="1">Belongs to the TMEM53 family.</text>
</comment>
<comment type="caution">
    <text evidence="7">The sequence shown here is derived from an EMBL/GenBank/DDBJ whole genome shotgun (WGS) entry which is preliminary data.</text>
</comment>